<evidence type="ECO:0000313" key="2">
    <source>
        <dbReference type="EMBL" id="EDK14392.1"/>
    </source>
</evidence>
<proteinExistence type="predicted"/>
<keyword evidence="1" id="KW-0812">Transmembrane</keyword>
<evidence type="ECO:0000256" key="1">
    <source>
        <dbReference type="SAM" id="Phobius"/>
    </source>
</evidence>
<keyword evidence="1" id="KW-1133">Transmembrane helix</keyword>
<dbReference type="BioCyc" id="HINF375063:G119K-475-MONOMER"/>
<name>A4NWE3_HAEIF</name>
<accession>A4NWE3</accession>
<evidence type="ECO:0000313" key="3">
    <source>
        <dbReference type="Proteomes" id="UP000005596"/>
    </source>
</evidence>
<organism evidence="2 3">
    <name type="scientific">Haemophilus influenzae 22.4-21</name>
    <dbReference type="NCBI Taxonomy" id="375063"/>
    <lineage>
        <taxon>Bacteria</taxon>
        <taxon>Pseudomonadati</taxon>
        <taxon>Pseudomonadota</taxon>
        <taxon>Gammaproteobacteria</taxon>
        <taxon>Pasteurellales</taxon>
        <taxon>Pasteurellaceae</taxon>
        <taxon>Haemophilus</taxon>
    </lineage>
</organism>
<keyword evidence="1" id="KW-0472">Membrane</keyword>
<protein>
    <submittedName>
        <fullName evidence="2">Uncharacterized protein</fullName>
    </submittedName>
</protein>
<sequence>MLPELGFFLLLLATASAFFLALVPQFGLFKKIRL</sequence>
<dbReference type="AlphaFoldDB" id="A4NWE3"/>
<reference evidence="2 3" key="1">
    <citation type="journal article" date="2007" name="Genome Biol.">
        <title>Characterization and modeling of the Haemophilus influenzae core and supragenomes based on the complete genomic sequences of Rd and 12 clinical nontypeable strains.</title>
        <authorList>
            <person name="Hogg J.S."/>
            <person name="Hu F.Z."/>
            <person name="Janto B."/>
            <person name="Boissy R."/>
            <person name="Hayes J."/>
            <person name="Keefe R."/>
            <person name="Post J.C."/>
            <person name="Ehrlich G.D."/>
        </authorList>
    </citation>
    <scope>NUCLEOTIDE SEQUENCE [LARGE SCALE GENOMIC DNA]</scope>
    <source>
        <strain evidence="2 3">22.4-21</strain>
    </source>
</reference>
<dbReference type="Proteomes" id="UP000005596">
    <property type="component" value="Unassembled WGS sequence"/>
</dbReference>
<dbReference type="EMBL" id="AAZJ01000002">
    <property type="protein sequence ID" value="EDK14392.1"/>
    <property type="molecule type" value="Genomic_DNA"/>
</dbReference>
<feature type="transmembrane region" description="Helical" evidence="1">
    <location>
        <begin position="6"/>
        <end position="29"/>
    </location>
</feature>
<gene>
    <name evidence="2" type="ORF">CGSHiR3021_06040</name>
</gene>